<feature type="transmembrane region" description="Helical" evidence="1">
    <location>
        <begin position="52"/>
        <end position="73"/>
    </location>
</feature>
<gene>
    <name evidence="2" type="primary">nad6</name>
</gene>
<keyword evidence="1" id="KW-1133">Transmembrane helix</keyword>
<proteinExistence type="predicted"/>
<dbReference type="EMBL" id="MT586127">
    <property type="protein sequence ID" value="QNU39798.1"/>
    <property type="molecule type" value="Genomic_DNA"/>
</dbReference>
<name>A0A7L7S1H1_9TREM</name>
<protein>
    <submittedName>
        <fullName evidence="2">NADH dehydrogenase subunit 6</fullName>
    </submittedName>
</protein>
<reference evidence="2" key="1">
    <citation type="submission" date="2020-06" db="EMBL/GenBank/DDBJ databases">
        <title>Complete mitochondrial genome of Prosthogonimus cuneatus (Trematoda: Prosthogonimidae), as the First Representative from the Superfamily Microphalloidea.</title>
        <authorList>
            <person name="Guo X.R."/>
            <person name="Li Y."/>
            <person name="Gao J.F."/>
            <person name="Chang Q.C."/>
            <person name="Wang C.R."/>
        </authorList>
    </citation>
    <scope>NUCLEOTIDE SEQUENCE</scope>
</reference>
<feature type="transmembrane region" description="Helical" evidence="1">
    <location>
        <begin position="122"/>
        <end position="142"/>
    </location>
</feature>
<organism evidence="2">
    <name type="scientific">Prosthogonimus cuneatus</name>
    <dbReference type="NCBI Taxonomy" id="232414"/>
    <lineage>
        <taxon>Eukaryota</taxon>
        <taxon>Metazoa</taxon>
        <taxon>Spiralia</taxon>
        <taxon>Lophotrochozoa</taxon>
        <taxon>Platyhelminthes</taxon>
        <taxon>Trematoda</taxon>
        <taxon>Digenea</taxon>
        <taxon>Plagiorchiida</taxon>
        <taxon>Xiphidiata</taxon>
        <taxon>Microphalloidea</taxon>
        <taxon>Prosthogonimidae</taxon>
        <taxon>Prosthogonimus</taxon>
    </lineage>
</organism>
<evidence type="ECO:0000313" key="2">
    <source>
        <dbReference type="EMBL" id="QNU39798.1"/>
    </source>
</evidence>
<evidence type="ECO:0000256" key="1">
    <source>
        <dbReference type="SAM" id="Phobius"/>
    </source>
</evidence>
<dbReference type="AlphaFoldDB" id="A0A7L7S1H1"/>
<geneLocation type="mitochondrion" evidence="2"/>
<keyword evidence="1" id="KW-0472">Membrane</keyword>
<keyword evidence="1" id="KW-0812">Transmembrane</keyword>
<sequence>MLVLSCLLGFYLTCVFSFCFVSHPVLMCLVLLVGSCCSCGLLYLFSGLSWYIVLFCLVYVGGVFVLFVYVSLYSPNSFFDFGVDFLLYFFFFFFGVFSFFWSLVGFVCVSESGHYLCSSGDGFGYCLFCLVLLLGFSLISFVSSRKDCFFR</sequence>
<feature type="transmembrane region" description="Helical" evidence="1">
    <location>
        <begin position="85"/>
        <end position="110"/>
    </location>
</feature>
<keyword evidence="2" id="KW-0496">Mitochondrion</keyword>
<accession>A0A7L7S1H1</accession>